<accession>A0A8D8VUS6</accession>
<dbReference type="EMBL" id="HBUF01089414">
    <property type="protein sequence ID" value="CAG6635298.1"/>
    <property type="molecule type" value="Transcribed_RNA"/>
</dbReference>
<organism evidence="1">
    <name type="scientific">Cacopsylla melanoneura</name>
    <dbReference type="NCBI Taxonomy" id="428564"/>
    <lineage>
        <taxon>Eukaryota</taxon>
        <taxon>Metazoa</taxon>
        <taxon>Ecdysozoa</taxon>
        <taxon>Arthropoda</taxon>
        <taxon>Hexapoda</taxon>
        <taxon>Insecta</taxon>
        <taxon>Pterygota</taxon>
        <taxon>Neoptera</taxon>
        <taxon>Paraneoptera</taxon>
        <taxon>Hemiptera</taxon>
        <taxon>Sternorrhyncha</taxon>
        <taxon>Psylloidea</taxon>
        <taxon>Psyllidae</taxon>
        <taxon>Psyllinae</taxon>
        <taxon>Cacopsylla</taxon>
    </lineage>
</organism>
<protein>
    <submittedName>
        <fullName evidence="1">Uncharacterized protein</fullName>
    </submittedName>
</protein>
<dbReference type="AlphaFoldDB" id="A0A8D8VUS6"/>
<proteinExistence type="predicted"/>
<evidence type="ECO:0000313" key="1">
    <source>
        <dbReference type="EMBL" id="CAG6635298.1"/>
    </source>
</evidence>
<reference evidence="1" key="1">
    <citation type="submission" date="2021-05" db="EMBL/GenBank/DDBJ databases">
        <authorList>
            <person name="Alioto T."/>
            <person name="Alioto T."/>
            <person name="Gomez Garrido J."/>
        </authorList>
    </citation>
    <scope>NUCLEOTIDE SEQUENCE</scope>
</reference>
<sequence length="106" mass="11892">MSITLEACLARNWASPDSSSMWWRNLIISFIISCRPWISTLDTFIPLMGHVLITAPTRLPSPSTAFRHNPLVRLSWTQFAYLVSPSRLDGIDLNLSWMATLSGSLA</sequence>
<name>A0A8D8VUS6_9HEMI</name>